<feature type="transmembrane region" description="Helical" evidence="1">
    <location>
        <begin position="46"/>
        <end position="64"/>
    </location>
</feature>
<feature type="transmembrane region" description="Helical" evidence="1">
    <location>
        <begin position="76"/>
        <end position="97"/>
    </location>
</feature>
<dbReference type="Proteomes" id="UP001168528">
    <property type="component" value="Unassembled WGS sequence"/>
</dbReference>
<feature type="transmembrane region" description="Helical" evidence="1">
    <location>
        <begin position="7"/>
        <end position="26"/>
    </location>
</feature>
<keyword evidence="1" id="KW-0812">Transmembrane</keyword>
<accession>A0ABT8RCG8</accession>
<evidence type="ECO:0000313" key="3">
    <source>
        <dbReference type="Proteomes" id="UP001168528"/>
    </source>
</evidence>
<reference evidence="2" key="1">
    <citation type="submission" date="2023-07" db="EMBL/GenBank/DDBJ databases">
        <title>The genome sequence of Rhodocytophaga aerolata KACC 12507.</title>
        <authorList>
            <person name="Zhang X."/>
        </authorList>
    </citation>
    <scope>NUCLEOTIDE SEQUENCE</scope>
    <source>
        <strain evidence="2">KACC 12507</strain>
    </source>
</reference>
<feature type="transmembrane region" description="Helical" evidence="1">
    <location>
        <begin position="567"/>
        <end position="585"/>
    </location>
</feature>
<feature type="transmembrane region" description="Helical" evidence="1">
    <location>
        <begin position="478"/>
        <end position="494"/>
    </location>
</feature>
<dbReference type="InterPro" id="IPR052724">
    <property type="entry name" value="GT117_domain-containing"/>
</dbReference>
<evidence type="ECO:0000313" key="2">
    <source>
        <dbReference type="EMBL" id="MDO1448452.1"/>
    </source>
</evidence>
<feature type="transmembrane region" description="Helical" evidence="1">
    <location>
        <begin position="287"/>
        <end position="311"/>
    </location>
</feature>
<organism evidence="2 3">
    <name type="scientific">Rhodocytophaga aerolata</name>
    <dbReference type="NCBI Taxonomy" id="455078"/>
    <lineage>
        <taxon>Bacteria</taxon>
        <taxon>Pseudomonadati</taxon>
        <taxon>Bacteroidota</taxon>
        <taxon>Cytophagia</taxon>
        <taxon>Cytophagales</taxon>
        <taxon>Rhodocytophagaceae</taxon>
        <taxon>Rhodocytophaga</taxon>
    </lineage>
</organism>
<keyword evidence="3" id="KW-1185">Reference proteome</keyword>
<feature type="transmembrane region" description="Helical" evidence="1">
    <location>
        <begin position="146"/>
        <end position="164"/>
    </location>
</feature>
<dbReference type="EMBL" id="JAUKPO010000012">
    <property type="protein sequence ID" value="MDO1448452.1"/>
    <property type="molecule type" value="Genomic_DNA"/>
</dbReference>
<feature type="transmembrane region" description="Helical" evidence="1">
    <location>
        <begin position="501"/>
        <end position="519"/>
    </location>
</feature>
<protein>
    <submittedName>
        <fullName evidence="2">DUF2723 domain-containing protein</fullName>
    </submittedName>
</protein>
<feature type="transmembrane region" description="Helical" evidence="1">
    <location>
        <begin position="218"/>
        <end position="237"/>
    </location>
</feature>
<feature type="transmembrane region" description="Helical" evidence="1">
    <location>
        <begin position="117"/>
        <end position="134"/>
    </location>
</feature>
<gene>
    <name evidence="2" type="ORF">Q0590_19405</name>
</gene>
<sequence>MIDFRKVNNLTGWVVFVIAAIVYGLTVEPTASFWDVGEFIAVSYKLMVPHPPGAPFFLLVNRMFSFLAGDVTNVAFWMNFCSALCSAFTILFLFWSITLLGRKVLNVTSDKLTSAQTYILMGAGVVGSLAYTFSDSFWFSAVEAEVYAMSSFFTAFVFWAILKWELIEDEAAANRWLILTAYMVGLSIGVHLLNLVAMPALALVYYYKKYKQPTTMGVITSLLIGGVVIVAIMIGIIPGLPSLAGKMEILFVNGFGLPFGSGIIVFTILFLGALIYGIIYSERKHNVLLNTALLSTTFILIGYASYAIILIRAEYNPPINENNPSDVLTFVSYLKREQYGDRPLLYGPTFAAQLVDQKKGTPKYIRGENKYEVYDYDLINEFDPRGNMLLPRIHSRQPGHTALYRQILGLREGERPTMVHNIQFLLTHQLGHMYWRYFMWNFAGRESDIEGAGWLTPFSSSRDNLPFELATNKGRNNFYMLPFILGLAGFLFQFSKDKRSFLVLTLLFFLTGIALILYLNSPPVEPRERDYIYVGSFYVFAMWIGIGVMAVAELFTNLIKKPATGNIAASVLCLVVPGIMAVEGWDDHDRSDRYHSVDSAKNLLNACAPNAILFTGGDNDTFPLWYVQEVEGFRTDVRVCNLSLLGTDWYIQQMKRQTYESKPLPISLEYKNYISGTNDQIPVLENPNVKGGLPLPQYIDLVRKNSPAIKVPYRDEQLTILPSATLVQPIDKEKVLQSGLIMPSLRDSLTDRMIWNVNRGDLLKPDLIILDMIATNNWERPIYFSSTLAPSSYLNLKEFLQVEGMVYRLLPVRVSGASQGYVNTDIMFENMMKKMFWREMDNADVYYDENYRRFPINARLHFYRLAETLLEEGKTDKAKEVALHSLNVLPDAGVPFDEMTSNMISVLIAVGETKKAVEVSDILASRANQSLEYYMTKEPGNTREIQTNLYILNQVVSAFKDAGKKEGDKYEAMFTKHYTNFLNSQGMPGS</sequence>
<dbReference type="RefSeq" id="WP_302039256.1">
    <property type="nucleotide sequence ID" value="NZ_JAUKPO010000012.1"/>
</dbReference>
<feature type="transmembrane region" description="Helical" evidence="1">
    <location>
        <begin position="176"/>
        <end position="206"/>
    </location>
</feature>
<dbReference type="PANTHER" id="PTHR16214">
    <property type="entry name" value="TRANSMEMBRANE PROTEIN 260"/>
    <property type="match status" value="1"/>
</dbReference>
<keyword evidence="1" id="KW-0472">Membrane</keyword>
<dbReference type="Pfam" id="PF11028">
    <property type="entry name" value="TMEM260-like"/>
    <property type="match status" value="1"/>
</dbReference>
<dbReference type="InterPro" id="IPR021280">
    <property type="entry name" value="TMEM260-like"/>
</dbReference>
<proteinExistence type="predicted"/>
<comment type="caution">
    <text evidence="2">The sequence shown here is derived from an EMBL/GenBank/DDBJ whole genome shotgun (WGS) entry which is preliminary data.</text>
</comment>
<feature type="transmembrane region" description="Helical" evidence="1">
    <location>
        <begin position="531"/>
        <end position="555"/>
    </location>
</feature>
<keyword evidence="1" id="KW-1133">Transmembrane helix</keyword>
<dbReference type="PANTHER" id="PTHR16214:SF3">
    <property type="entry name" value="TRANSMEMBRANE PROTEIN 260"/>
    <property type="match status" value="1"/>
</dbReference>
<name>A0ABT8RCG8_9BACT</name>
<feature type="transmembrane region" description="Helical" evidence="1">
    <location>
        <begin position="257"/>
        <end position="280"/>
    </location>
</feature>
<evidence type="ECO:0000256" key="1">
    <source>
        <dbReference type="SAM" id="Phobius"/>
    </source>
</evidence>